<comment type="caution">
    <text evidence="1">The sequence shown here is derived from an EMBL/GenBank/DDBJ whole genome shotgun (WGS) entry which is preliminary data.</text>
</comment>
<keyword evidence="2" id="KW-1185">Reference proteome</keyword>
<dbReference type="OrthoDB" id="2887026at2"/>
<evidence type="ECO:0000313" key="2">
    <source>
        <dbReference type="Proteomes" id="UP000626244"/>
    </source>
</evidence>
<organism evidence="1 2">
    <name type="scientific">Gottfriedia solisilvae</name>
    <dbReference type="NCBI Taxonomy" id="1516104"/>
    <lineage>
        <taxon>Bacteria</taxon>
        <taxon>Bacillati</taxon>
        <taxon>Bacillota</taxon>
        <taxon>Bacilli</taxon>
        <taxon>Bacillales</taxon>
        <taxon>Bacillaceae</taxon>
        <taxon>Gottfriedia</taxon>
    </lineage>
</organism>
<sequence length="63" mass="7445">MKKDEYTNDMNQLLEIINAKGDTGELLEIVDKYKQTENEESNHNHDLFYQELRVIAEDSARED</sequence>
<reference evidence="2" key="1">
    <citation type="journal article" date="2019" name="Int. J. Syst. Evol. Microbiol.">
        <title>The Global Catalogue of Microorganisms (GCM) 10K type strain sequencing project: providing services to taxonomists for standard genome sequencing and annotation.</title>
        <authorList>
            <consortium name="The Broad Institute Genomics Platform"/>
            <consortium name="The Broad Institute Genome Sequencing Center for Infectious Disease"/>
            <person name="Wu L."/>
            <person name="Ma J."/>
        </authorList>
    </citation>
    <scope>NUCLEOTIDE SEQUENCE [LARGE SCALE GENOMIC DNA]</scope>
    <source>
        <strain evidence="2">CGMCC 1.14993</strain>
    </source>
</reference>
<proteinExistence type="predicted"/>
<evidence type="ECO:0000313" key="1">
    <source>
        <dbReference type="EMBL" id="GGI11922.1"/>
    </source>
</evidence>
<protein>
    <submittedName>
        <fullName evidence="1">Uncharacterized protein</fullName>
    </submittedName>
</protein>
<name>A0A8J3AKN6_9BACI</name>
<dbReference type="EMBL" id="BMHB01000001">
    <property type="protein sequence ID" value="GGI11922.1"/>
    <property type="molecule type" value="Genomic_DNA"/>
</dbReference>
<accession>A0A8J3AKN6</accession>
<gene>
    <name evidence="1" type="ORF">GCM10007380_10270</name>
</gene>
<dbReference type="Proteomes" id="UP000626244">
    <property type="component" value="Unassembled WGS sequence"/>
</dbReference>
<dbReference type="RefSeq" id="WP_087999249.1">
    <property type="nucleotide sequence ID" value="NZ_BMHB01000001.1"/>
</dbReference>
<dbReference type="AlphaFoldDB" id="A0A8J3AKN6"/>